<dbReference type="PANTHER" id="PTHR11360">
    <property type="entry name" value="MONOCARBOXYLATE TRANSPORTER"/>
    <property type="match status" value="1"/>
</dbReference>
<feature type="transmembrane region" description="Helical" evidence="4">
    <location>
        <begin position="12"/>
        <end position="31"/>
    </location>
</feature>
<gene>
    <name evidence="6" type="ORF">N5I32_01485</name>
</gene>
<dbReference type="SUPFAM" id="SSF103473">
    <property type="entry name" value="MFS general substrate transporter"/>
    <property type="match status" value="1"/>
</dbReference>
<feature type="domain" description="Major facilitator superfamily (MFS) profile" evidence="5">
    <location>
        <begin position="14"/>
        <end position="405"/>
    </location>
</feature>
<dbReference type="Gene3D" id="1.20.1250.20">
    <property type="entry name" value="MFS general substrate transporter like domains"/>
    <property type="match status" value="2"/>
</dbReference>
<feature type="transmembrane region" description="Helical" evidence="4">
    <location>
        <begin position="81"/>
        <end position="102"/>
    </location>
</feature>
<feature type="transmembrane region" description="Helical" evidence="4">
    <location>
        <begin position="379"/>
        <end position="399"/>
    </location>
</feature>
<feature type="transmembrane region" description="Helical" evidence="4">
    <location>
        <begin position="344"/>
        <end position="367"/>
    </location>
</feature>
<dbReference type="EMBL" id="JAOCQF010000001">
    <property type="protein sequence ID" value="MCT8328180.1"/>
    <property type="molecule type" value="Genomic_DNA"/>
</dbReference>
<evidence type="ECO:0000313" key="7">
    <source>
        <dbReference type="Proteomes" id="UP001205601"/>
    </source>
</evidence>
<dbReference type="InterPro" id="IPR020846">
    <property type="entry name" value="MFS_dom"/>
</dbReference>
<feature type="transmembrane region" description="Helical" evidence="4">
    <location>
        <begin position="220"/>
        <end position="244"/>
    </location>
</feature>
<dbReference type="InterPro" id="IPR050327">
    <property type="entry name" value="Proton-linked_MCT"/>
</dbReference>
<feature type="transmembrane region" description="Helical" evidence="4">
    <location>
        <begin position="51"/>
        <end position="74"/>
    </location>
</feature>
<evidence type="ECO:0000256" key="1">
    <source>
        <dbReference type="ARBA" id="ARBA00022692"/>
    </source>
</evidence>
<evidence type="ECO:0000259" key="5">
    <source>
        <dbReference type="PROSITE" id="PS50850"/>
    </source>
</evidence>
<name>A0ABT2NGY7_9RHOB</name>
<comment type="caution">
    <text evidence="6">The sequence shown here is derived from an EMBL/GenBank/DDBJ whole genome shotgun (WGS) entry which is preliminary data.</text>
</comment>
<feature type="transmembrane region" description="Helical" evidence="4">
    <location>
        <begin position="136"/>
        <end position="158"/>
    </location>
</feature>
<feature type="transmembrane region" description="Helical" evidence="4">
    <location>
        <begin position="108"/>
        <end position="129"/>
    </location>
</feature>
<dbReference type="InterPro" id="IPR036259">
    <property type="entry name" value="MFS_trans_sf"/>
</dbReference>
<feature type="transmembrane region" description="Helical" evidence="4">
    <location>
        <begin position="170"/>
        <end position="190"/>
    </location>
</feature>
<dbReference type="Pfam" id="PF07690">
    <property type="entry name" value="MFS_1"/>
    <property type="match status" value="1"/>
</dbReference>
<dbReference type="RefSeq" id="WP_261493622.1">
    <property type="nucleotide sequence ID" value="NZ_JAOCQF010000001.1"/>
</dbReference>
<feature type="transmembrane region" description="Helical" evidence="4">
    <location>
        <begin position="286"/>
        <end position="304"/>
    </location>
</feature>
<keyword evidence="2 4" id="KW-1133">Transmembrane helix</keyword>
<evidence type="ECO:0000256" key="3">
    <source>
        <dbReference type="ARBA" id="ARBA00023136"/>
    </source>
</evidence>
<dbReference type="PROSITE" id="PS50850">
    <property type="entry name" value="MFS"/>
    <property type="match status" value="1"/>
</dbReference>
<accession>A0ABT2NGY7</accession>
<sequence>MTPSRTPEPAFRWVIVAAAAAMLAIAMGQLVNGLSAFLAPLEREFGATRGQVALVNTMGLVGLAIGGIVMGALADRVSIRAVVLAGAVMTGLCIATASQVTALWQLHLLFLVAGALGGGALFAPLFALVGTWFRTGAGLAIGIVSAGQAIGQGGVPLANALLIESLGWRGAFLAVGLASLALLVPLALLARRPGARPGPAAAAQPGQAAGGAAAMRPATVIATLSLAVLCCCSLMSVPLMHLAPLVQLCAIPAPEAAGVVMVMMLAAIAGRVAFGRLADMIGALPAYFAASAWQTALVVMFTWIDDLGLFYIFSPIYGFGYAGVMTGVLTTIRALTPLNRRAGATGIILAFAWIGHGLGGFLGGVFFDLTGSYDLSFAAAMAAGLVNLITIGALAWWVLRGPAGRATVNGSFAAGSGRI</sequence>
<keyword evidence="3 4" id="KW-0472">Membrane</keyword>
<evidence type="ECO:0000313" key="6">
    <source>
        <dbReference type="EMBL" id="MCT8328180.1"/>
    </source>
</evidence>
<evidence type="ECO:0000256" key="2">
    <source>
        <dbReference type="ARBA" id="ARBA00022989"/>
    </source>
</evidence>
<dbReference type="PANTHER" id="PTHR11360:SF290">
    <property type="entry name" value="MONOCARBOXYLATE MFS PERMEASE"/>
    <property type="match status" value="1"/>
</dbReference>
<protein>
    <submittedName>
        <fullName evidence="6">MFS transporter</fullName>
    </submittedName>
</protein>
<reference evidence="7" key="1">
    <citation type="submission" date="2023-07" db="EMBL/GenBank/DDBJ databases">
        <title>Defluviimonas sediminis sp. nov., isolated from mangrove sediment.</title>
        <authorList>
            <person name="Liu L."/>
            <person name="Li J."/>
            <person name="Huang Y."/>
            <person name="Pan J."/>
            <person name="Li M."/>
        </authorList>
    </citation>
    <scope>NUCLEOTIDE SEQUENCE [LARGE SCALE GENOMIC DNA]</scope>
    <source>
        <strain evidence="7">FT324</strain>
    </source>
</reference>
<evidence type="ECO:0000256" key="4">
    <source>
        <dbReference type="SAM" id="Phobius"/>
    </source>
</evidence>
<proteinExistence type="predicted"/>
<organism evidence="6 7">
    <name type="scientific">Albidovulum sediminis</name>
    <dbReference type="NCBI Taxonomy" id="3066345"/>
    <lineage>
        <taxon>Bacteria</taxon>
        <taxon>Pseudomonadati</taxon>
        <taxon>Pseudomonadota</taxon>
        <taxon>Alphaproteobacteria</taxon>
        <taxon>Rhodobacterales</taxon>
        <taxon>Paracoccaceae</taxon>
        <taxon>Albidovulum</taxon>
    </lineage>
</organism>
<feature type="transmembrane region" description="Helical" evidence="4">
    <location>
        <begin position="256"/>
        <end position="274"/>
    </location>
</feature>
<dbReference type="Proteomes" id="UP001205601">
    <property type="component" value="Unassembled WGS sequence"/>
</dbReference>
<feature type="transmembrane region" description="Helical" evidence="4">
    <location>
        <begin position="310"/>
        <end position="332"/>
    </location>
</feature>
<keyword evidence="7" id="KW-1185">Reference proteome</keyword>
<dbReference type="InterPro" id="IPR011701">
    <property type="entry name" value="MFS"/>
</dbReference>
<keyword evidence="1 4" id="KW-0812">Transmembrane</keyword>